<dbReference type="InterPro" id="IPR000182">
    <property type="entry name" value="GNAT_dom"/>
</dbReference>
<evidence type="ECO:0000259" key="1">
    <source>
        <dbReference type="PROSITE" id="PS51186"/>
    </source>
</evidence>
<dbReference type="Gene3D" id="3.40.630.30">
    <property type="match status" value="1"/>
</dbReference>
<accession>A0ABT7HB86</accession>
<keyword evidence="2" id="KW-0012">Acyltransferase</keyword>
<dbReference type="EC" id="2.3.1.-" evidence="2"/>
<name>A0ABT7HB86_9GAMM</name>
<protein>
    <submittedName>
        <fullName evidence="2">GNAT family N-acetyltransferase</fullName>
        <ecNumber evidence="2">2.3.1.-</ecNumber>
    </submittedName>
</protein>
<proteinExistence type="predicted"/>
<organism evidence="2 3">
    <name type="scientific">Marinobacter albus</name>
    <dbReference type="NCBI Taxonomy" id="3030833"/>
    <lineage>
        <taxon>Bacteria</taxon>
        <taxon>Pseudomonadati</taxon>
        <taxon>Pseudomonadota</taxon>
        <taxon>Gammaproteobacteria</taxon>
        <taxon>Pseudomonadales</taxon>
        <taxon>Marinobacteraceae</taxon>
        <taxon>Marinobacter</taxon>
    </lineage>
</organism>
<evidence type="ECO:0000313" key="2">
    <source>
        <dbReference type="EMBL" id="MDK9557633.1"/>
    </source>
</evidence>
<dbReference type="EMBL" id="JASSQD010000001">
    <property type="protein sequence ID" value="MDK9557633.1"/>
    <property type="molecule type" value="Genomic_DNA"/>
</dbReference>
<dbReference type="GO" id="GO:0016746">
    <property type="term" value="F:acyltransferase activity"/>
    <property type="evidence" value="ECO:0007669"/>
    <property type="project" value="UniProtKB-KW"/>
</dbReference>
<dbReference type="RefSeq" id="WP_219865908.1">
    <property type="nucleotide sequence ID" value="NZ_JASSQD010000001.1"/>
</dbReference>
<dbReference type="Pfam" id="PF00583">
    <property type="entry name" value="Acetyltransf_1"/>
    <property type="match status" value="1"/>
</dbReference>
<feature type="domain" description="N-acetyltransferase" evidence="1">
    <location>
        <begin position="49"/>
        <end position="184"/>
    </location>
</feature>
<keyword evidence="3" id="KW-1185">Reference proteome</keyword>
<sequence length="210" mass="24106">MKTLRRWLRPIKRWFNRTLRIDAGIFLSKPIEQDKLPRIDGSHEVSDMTDVTDLRSDLPFSKEEFKRRVREGHRFFEFFVDSEPVSYNWVACTGANIGVLHDLRLKVPENVLYLWDGATVPEHRGKGFLSAMINGILQDQSRNTSIAWTAVAVSNHSSRRALAKAGFQPMFTYVSVQLFGRTLLSFVIKDGRLAKAQPVFDRLAREPVSI</sequence>
<keyword evidence="2" id="KW-0808">Transferase</keyword>
<dbReference type="SUPFAM" id="SSF55729">
    <property type="entry name" value="Acyl-CoA N-acyltransferases (Nat)"/>
    <property type="match status" value="1"/>
</dbReference>
<dbReference type="Proteomes" id="UP001223547">
    <property type="component" value="Unassembled WGS sequence"/>
</dbReference>
<comment type="caution">
    <text evidence="2">The sequence shown here is derived from an EMBL/GenBank/DDBJ whole genome shotgun (WGS) entry which is preliminary data.</text>
</comment>
<evidence type="ECO:0000313" key="3">
    <source>
        <dbReference type="Proteomes" id="UP001223547"/>
    </source>
</evidence>
<gene>
    <name evidence="2" type="ORF">QQF73_08360</name>
</gene>
<dbReference type="InterPro" id="IPR016181">
    <property type="entry name" value="Acyl_CoA_acyltransferase"/>
</dbReference>
<reference evidence="2 3" key="1">
    <citation type="submission" date="2023-05" db="EMBL/GenBank/DDBJ databases">
        <title>Marinobacter albus sp. nov., a marine bacterium isolated from sand in a coastal intertidal zone of huludao.</title>
        <authorList>
            <person name="Deng T."/>
        </authorList>
    </citation>
    <scope>NUCLEOTIDE SEQUENCE [LARGE SCALE GENOMIC DNA]</scope>
    <source>
        <strain evidence="2 3">M216</strain>
    </source>
</reference>
<dbReference type="PROSITE" id="PS51186">
    <property type="entry name" value="GNAT"/>
    <property type="match status" value="1"/>
</dbReference>